<reference evidence="2 3" key="1">
    <citation type="submission" date="2019-03" db="EMBL/GenBank/DDBJ databases">
        <title>Genomic Encyclopedia of Type Strains, Phase IV (KMG-IV): sequencing the most valuable type-strain genomes for metagenomic binning, comparative biology and taxonomic classification.</title>
        <authorList>
            <person name="Goeker M."/>
        </authorList>
    </citation>
    <scope>NUCLEOTIDE SEQUENCE [LARGE SCALE GENOMIC DNA]</scope>
    <source>
        <strain evidence="2 3">DSM 28697</strain>
    </source>
</reference>
<gene>
    <name evidence="2" type="ORF">EV213_10195</name>
</gene>
<dbReference type="PANTHER" id="PTHR42951">
    <property type="entry name" value="METALLO-BETA-LACTAMASE DOMAIN-CONTAINING"/>
    <property type="match status" value="1"/>
</dbReference>
<accession>A0A4R6UA12</accession>
<evidence type="ECO:0000313" key="2">
    <source>
        <dbReference type="EMBL" id="TDQ42666.1"/>
    </source>
</evidence>
<evidence type="ECO:0000259" key="1">
    <source>
        <dbReference type="SMART" id="SM00849"/>
    </source>
</evidence>
<dbReference type="PANTHER" id="PTHR42951:SF4">
    <property type="entry name" value="ACYL-COENZYME A THIOESTERASE MBLAC2"/>
    <property type="match status" value="1"/>
</dbReference>
<keyword evidence="2" id="KW-0378">Hydrolase</keyword>
<dbReference type="SMART" id="SM00849">
    <property type="entry name" value="Lactamase_B"/>
    <property type="match status" value="1"/>
</dbReference>
<sequence length="271" mass="31067">MVMIQYEDGRLRVFQSALYCTTSTVMQMSNAVVVIDPTWLPEEVQAIRQYVDTILNGRELYLVFTHNDFDHILGAGAFPEATTIATQTFATCTKKEQVLQEISAFDNTFYLQRPYQVQYPDIHLPIQVDGQELHLEDRTLQFYLAPGHTADGLFIVDKTAGLLVAGDYFSNVEFPFIEDSYSAYVKTVEKAMQLFQQSDLTMLIPGHGHLAKTREEAELRMLFAHDYLQRLPHADEALANQLRETFPFYDAMKKTHQKNIVKAQNERQATN</sequence>
<protein>
    <submittedName>
        <fullName evidence="2">Glyoxylase-like metal-dependent hydrolase (Beta-lactamase superfamily II)</fullName>
    </submittedName>
</protein>
<dbReference type="GO" id="GO:0016787">
    <property type="term" value="F:hydrolase activity"/>
    <property type="evidence" value="ECO:0007669"/>
    <property type="project" value="UniProtKB-KW"/>
</dbReference>
<evidence type="ECO:0000313" key="3">
    <source>
        <dbReference type="Proteomes" id="UP000295632"/>
    </source>
</evidence>
<dbReference type="Proteomes" id="UP000295632">
    <property type="component" value="Unassembled WGS sequence"/>
</dbReference>
<comment type="caution">
    <text evidence="2">The sequence shown here is derived from an EMBL/GenBank/DDBJ whole genome shotgun (WGS) entry which is preliminary data.</text>
</comment>
<dbReference type="SUPFAM" id="SSF56281">
    <property type="entry name" value="Metallo-hydrolase/oxidoreductase"/>
    <property type="match status" value="1"/>
</dbReference>
<feature type="domain" description="Metallo-beta-lactamase" evidence="1">
    <location>
        <begin position="20"/>
        <end position="207"/>
    </location>
</feature>
<name>A0A4R6UA12_9BACI</name>
<proteinExistence type="predicted"/>
<organism evidence="2 3">
    <name type="scientific">Aureibacillus halotolerans</name>
    <dbReference type="NCBI Taxonomy" id="1508390"/>
    <lineage>
        <taxon>Bacteria</taxon>
        <taxon>Bacillati</taxon>
        <taxon>Bacillota</taxon>
        <taxon>Bacilli</taxon>
        <taxon>Bacillales</taxon>
        <taxon>Bacillaceae</taxon>
        <taxon>Aureibacillus</taxon>
    </lineage>
</organism>
<dbReference type="AlphaFoldDB" id="A0A4R6UA12"/>
<dbReference type="InterPro" id="IPR036866">
    <property type="entry name" value="RibonucZ/Hydroxyglut_hydro"/>
</dbReference>
<dbReference type="InterPro" id="IPR001279">
    <property type="entry name" value="Metallo-B-lactamas"/>
</dbReference>
<dbReference type="EMBL" id="SNYJ01000001">
    <property type="protein sequence ID" value="TDQ42666.1"/>
    <property type="molecule type" value="Genomic_DNA"/>
</dbReference>
<keyword evidence="3" id="KW-1185">Reference proteome</keyword>
<dbReference type="InterPro" id="IPR050855">
    <property type="entry name" value="NDM-1-like"/>
</dbReference>
<dbReference type="Pfam" id="PF00753">
    <property type="entry name" value="Lactamase_B"/>
    <property type="match status" value="1"/>
</dbReference>
<dbReference type="Gene3D" id="3.60.15.10">
    <property type="entry name" value="Ribonuclease Z/Hydroxyacylglutathione hydrolase-like"/>
    <property type="match status" value="1"/>
</dbReference>